<dbReference type="Gene3D" id="3.80.10.10">
    <property type="entry name" value="Ribonuclease Inhibitor"/>
    <property type="match status" value="1"/>
</dbReference>
<organism evidence="1 2">
    <name type="scientific">Rhodocollybia butyracea</name>
    <dbReference type="NCBI Taxonomy" id="206335"/>
    <lineage>
        <taxon>Eukaryota</taxon>
        <taxon>Fungi</taxon>
        <taxon>Dikarya</taxon>
        <taxon>Basidiomycota</taxon>
        <taxon>Agaricomycotina</taxon>
        <taxon>Agaricomycetes</taxon>
        <taxon>Agaricomycetidae</taxon>
        <taxon>Agaricales</taxon>
        <taxon>Marasmiineae</taxon>
        <taxon>Omphalotaceae</taxon>
        <taxon>Rhodocollybia</taxon>
    </lineage>
</organism>
<evidence type="ECO:0000313" key="1">
    <source>
        <dbReference type="EMBL" id="KAF9069629.1"/>
    </source>
</evidence>
<proteinExistence type="predicted"/>
<keyword evidence="2" id="KW-1185">Reference proteome</keyword>
<dbReference type="OrthoDB" id="3258311at2759"/>
<reference evidence="1" key="1">
    <citation type="submission" date="2020-11" db="EMBL/GenBank/DDBJ databases">
        <authorList>
            <consortium name="DOE Joint Genome Institute"/>
            <person name="Ahrendt S."/>
            <person name="Riley R."/>
            <person name="Andreopoulos W."/>
            <person name="Labutti K."/>
            <person name="Pangilinan J."/>
            <person name="Ruiz-Duenas F.J."/>
            <person name="Barrasa J.M."/>
            <person name="Sanchez-Garcia M."/>
            <person name="Camarero S."/>
            <person name="Miyauchi S."/>
            <person name="Serrano A."/>
            <person name="Linde D."/>
            <person name="Babiker R."/>
            <person name="Drula E."/>
            <person name="Ayuso-Fernandez I."/>
            <person name="Pacheco R."/>
            <person name="Padilla G."/>
            <person name="Ferreira P."/>
            <person name="Barriuso J."/>
            <person name="Kellner H."/>
            <person name="Castanera R."/>
            <person name="Alfaro M."/>
            <person name="Ramirez L."/>
            <person name="Pisabarro A.G."/>
            <person name="Kuo A."/>
            <person name="Tritt A."/>
            <person name="Lipzen A."/>
            <person name="He G."/>
            <person name="Yan M."/>
            <person name="Ng V."/>
            <person name="Cullen D."/>
            <person name="Martin F."/>
            <person name="Rosso M.-N."/>
            <person name="Henrissat B."/>
            <person name="Hibbett D."/>
            <person name="Martinez A.T."/>
            <person name="Grigoriev I.V."/>
        </authorList>
    </citation>
    <scope>NUCLEOTIDE SEQUENCE</scope>
    <source>
        <strain evidence="1">AH 40177</strain>
    </source>
</reference>
<sequence length="708" mass="82720">MDPHSLIENRGKNSFINWRWPELRAYDNLEYEAQISNYHRLPESERDNANPIPVTLDEDISEYDRDPDYFRIYQYFRFFYIIEGFLKMRGLGNLDLTGRHQTRLNELKPLWQAFFNDVFRVKYTARISLVQEEDEDGFLHKQPFYKIRKEDWEDFRRKWKIPRRIDFNSVVKQTERTCQLHVLHSDGPKIQKLCLLDLPTEVLDLILSVASLEYARLLSATNKRLYQLGHPYTFKSLSLGLKTTDFNQIREGLEPQALSLKARTRFLQYSCFLRTRPDLLMTVDELIFRNFGRLFSQTLDGSFTPHILDGKTFLPPITSSLNETIALARNVRVLDLSNLDITCSLMQTLAHLIHLQSIILSYSMQHDDLTRAIIENELPTCGQVQFVELSSYSVDFQQPSDELAWLFLILFPNLLNFHYLSPPRETLWSPPIPSLLSEDSASPLAMFKTLQRLFLSHYADVQFLTDSFQKLSATNSAISFPLTHLKIHTCFGLSDSVVIDLLEALHSGNAALEVLILVGLQNTDLALFENIADFFPNILELSLYRGTSKRQARSSPWRHPTWEYARRFARLTRLRYFSWNLLHLATNLPRSMLVFERQAEIECQLSIVHTPNLDRARLEQVFEEDAELLRLSVKVEKDFYDYNGWNTARLFRVYCPTIEMFSDGCRSWSEVRISGDMFTDVLRGTQARWDPIVPWRLDRPDLRGVPVA</sequence>
<evidence type="ECO:0000313" key="2">
    <source>
        <dbReference type="Proteomes" id="UP000772434"/>
    </source>
</evidence>
<dbReference type="EMBL" id="JADNRY010000048">
    <property type="protein sequence ID" value="KAF9069629.1"/>
    <property type="molecule type" value="Genomic_DNA"/>
</dbReference>
<gene>
    <name evidence="1" type="ORF">BDP27DRAFT_1402480</name>
</gene>
<accession>A0A9P5PPB4</accession>
<dbReference type="AlphaFoldDB" id="A0A9P5PPB4"/>
<dbReference type="InterPro" id="IPR032675">
    <property type="entry name" value="LRR_dom_sf"/>
</dbReference>
<protein>
    <submittedName>
        <fullName evidence="1">Uncharacterized protein</fullName>
    </submittedName>
</protein>
<dbReference type="Proteomes" id="UP000772434">
    <property type="component" value="Unassembled WGS sequence"/>
</dbReference>
<comment type="caution">
    <text evidence="1">The sequence shown here is derived from an EMBL/GenBank/DDBJ whole genome shotgun (WGS) entry which is preliminary data.</text>
</comment>
<dbReference type="SUPFAM" id="SSF52047">
    <property type="entry name" value="RNI-like"/>
    <property type="match status" value="1"/>
</dbReference>
<name>A0A9P5PPB4_9AGAR</name>